<keyword evidence="4 14" id="KW-0436">Ligase</keyword>
<sequence length="782" mass="87177">MKKYKTLLIRIYGVVQGVGFRPTVSRHADKNHILGSVCNKGPYVEIWAQGSDSELEGFLYHLEHNPPKRSSILKIDVHEVEESEEFQNFEIIESEHVQGEIFVSPDIAICPECTRELFDKKDRRYLHPFINCTCCGPRLTILDSMPYDRVRTSMGQFPMCPECEYEYTHPETRRYDAQPVCCNECGPEVYLIGRNERGSAAITYTRQVIHDGGIAAIKGIGGFHLCCDATNQETVQRLRTLKRRPAKPLAVMMRDMETAERECEVTRVQKEVLDGHQKPIILLKKKLNGMLCDAVAPDNPKVGVMLPYAPVQLLIFTYKDDIAMPDCLVMTSGNTSGAPICRDDNDAIAELSKMCDVILSHDRMIRIRADDSVMDFFEGKPYMIRRSRGYAPLPFIISKGFKGEVLAVGGELKNSFCVGKNDLFYQSPYIGDMEDLRTVKALKESIARLETLLEITPTIVACDMHPKYNTTYVAQKIGIPVLQVQHHYAHILSCMAENDYSEPVIGVSFDGTGYGTDGTIWGGELLKVTYDEFNRLGSIKPFLQIGGDLSAKEGWRIAVSMIYGIYKDKAKAAEIVKQLELCDEKNCNVQFMMAHNKINSIVSTSAGRLFDAVSAMLNIRKQSSFEGEASTTLEFAAEAYEEKCAAHNSCGSIYNVDSIEAADLVYENSGGQLILATDVLVKKILEEILAGKDSQMLAYFFHQKLSDMIAAGCAHASENTGIKTIALSGGVYQNRLLLKMSLDRLKKLGFRVLTHSLLPPNDGGIALGQAVAAMKHINKLKR</sequence>
<dbReference type="InterPro" id="IPR017968">
    <property type="entry name" value="Acylphosphatase_CS"/>
</dbReference>
<dbReference type="SUPFAM" id="SSF54975">
    <property type="entry name" value="Acylphosphatase/BLUF domain-like"/>
    <property type="match status" value="1"/>
</dbReference>
<evidence type="ECO:0000256" key="7">
    <source>
        <dbReference type="ARBA" id="ARBA00022833"/>
    </source>
</evidence>
<dbReference type="InterPro" id="IPR011125">
    <property type="entry name" value="Znf_HypF"/>
</dbReference>
<dbReference type="InterPro" id="IPR055128">
    <property type="entry name" value="HypF_C_2"/>
</dbReference>
<dbReference type="PROSITE" id="PS51160">
    <property type="entry name" value="ACYLPHOSPHATASE_3"/>
    <property type="match status" value="1"/>
</dbReference>
<evidence type="ECO:0000256" key="10">
    <source>
        <dbReference type="PIRNR" id="PIRNR006256"/>
    </source>
</evidence>
<protein>
    <recommendedName>
        <fullName evidence="10">Carbamoyltransferase</fullName>
        <ecNumber evidence="10">6.2.-.-</ecNumber>
    </recommendedName>
</protein>
<accession>A0ABV4BMC9</accession>
<organism evidence="14 15">
    <name type="scientific">Clostridium moutaii</name>
    <dbReference type="NCBI Taxonomy" id="3240932"/>
    <lineage>
        <taxon>Bacteria</taxon>
        <taxon>Bacillati</taxon>
        <taxon>Bacillota</taxon>
        <taxon>Clostridia</taxon>
        <taxon>Eubacteriales</taxon>
        <taxon>Clostridiaceae</taxon>
        <taxon>Clostridium</taxon>
    </lineage>
</organism>
<keyword evidence="11" id="KW-0378">Hydrolase</keyword>
<dbReference type="InterPro" id="IPR041440">
    <property type="entry name" value="HypF_C"/>
</dbReference>
<evidence type="ECO:0000256" key="8">
    <source>
        <dbReference type="ARBA" id="ARBA00047645"/>
    </source>
</evidence>
<dbReference type="EMBL" id="JBGEWD010000005">
    <property type="protein sequence ID" value="MEY7999909.1"/>
    <property type="molecule type" value="Genomic_DNA"/>
</dbReference>
<keyword evidence="7" id="KW-0862">Zinc</keyword>
<dbReference type="InterPro" id="IPR036046">
    <property type="entry name" value="Acylphosphatase-like_dom_sf"/>
</dbReference>
<comment type="similarity">
    <text evidence="3 10">Belongs to the carbamoyltransferase HypF family.</text>
</comment>
<evidence type="ECO:0000259" key="13">
    <source>
        <dbReference type="PROSITE" id="PS51163"/>
    </source>
</evidence>
<dbReference type="PIRSF" id="PIRSF006256">
    <property type="entry name" value="CMPcnvr_hdrg_mat"/>
    <property type="match status" value="1"/>
</dbReference>
<keyword evidence="15" id="KW-1185">Reference proteome</keyword>
<evidence type="ECO:0000313" key="14">
    <source>
        <dbReference type="EMBL" id="MEY7999909.1"/>
    </source>
</evidence>
<dbReference type="Gene3D" id="3.30.420.40">
    <property type="match status" value="1"/>
</dbReference>
<evidence type="ECO:0000313" key="15">
    <source>
        <dbReference type="Proteomes" id="UP001564657"/>
    </source>
</evidence>
<evidence type="ECO:0000259" key="12">
    <source>
        <dbReference type="PROSITE" id="PS51160"/>
    </source>
</evidence>
<keyword evidence="5" id="KW-0479">Metal-binding</keyword>
<comment type="catalytic activity">
    <reaction evidence="8 11">
        <text>an acyl phosphate + H2O = a carboxylate + phosphate + H(+)</text>
        <dbReference type="Rhea" id="RHEA:14965"/>
        <dbReference type="ChEBI" id="CHEBI:15377"/>
        <dbReference type="ChEBI" id="CHEBI:15378"/>
        <dbReference type="ChEBI" id="CHEBI:29067"/>
        <dbReference type="ChEBI" id="CHEBI:43474"/>
        <dbReference type="ChEBI" id="CHEBI:59918"/>
        <dbReference type="EC" id="3.6.1.7"/>
    </reaction>
</comment>
<dbReference type="RefSeq" id="WP_369703799.1">
    <property type="nucleotide sequence ID" value="NZ_JBGEWD010000005.1"/>
</dbReference>
<dbReference type="PROSITE" id="PS00150">
    <property type="entry name" value="ACYLPHOSPHATASE_1"/>
    <property type="match status" value="1"/>
</dbReference>
<comment type="catalytic activity">
    <reaction evidence="9">
        <text>C-terminal L-cysteinyl-[HypE protein] + carbamoyl phosphate + ATP + H2O = C-terminal S-carboxamide-L-cysteinyl-[HypE protein] + AMP + phosphate + diphosphate + H(+)</text>
        <dbReference type="Rhea" id="RHEA:55636"/>
        <dbReference type="Rhea" id="RHEA-COMP:14247"/>
        <dbReference type="Rhea" id="RHEA-COMP:14392"/>
        <dbReference type="ChEBI" id="CHEBI:15377"/>
        <dbReference type="ChEBI" id="CHEBI:15378"/>
        <dbReference type="ChEBI" id="CHEBI:30616"/>
        <dbReference type="ChEBI" id="CHEBI:33019"/>
        <dbReference type="ChEBI" id="CHEBI:43474"/>
        <dbReference type="ChEBI" id="CHEBI:58228"/>
        <dbReference type="ChEBI" id="CHEBI:76913"/>
        <dbReference type="ChEBI" id="CHEBI:139126"/>
        <dbReference type="ChEBI" id="CHEBI:456215"/>
    </reaction>
</comment>
<dbReference type="Pfam" id="PF00708">
    <property type="entry name" value="Acylphosphatase"/>
    <property type="match status" value="1"/>
</dbReference>
<dbReference type="InterPro" id="IPR006070">
    <property type="entry name" value="Sua5-like_dom"/>
</dbReference>
<comment type="caution">
    <text evidence="14">The sequence shown here is derived from an EMBL/GenBank/DDBJ whole genome shotgun (WGS) entry which is preliminary data.</text>
</comment>
<proteinExistence type="inferred from homology"/>
<dbReference type="Pfam" id="PF01300">
    <property type="entry name" value="Sua5_yciO_yrdC"/>
    <property type="match status" value="1"/>
</dbReference>
<dbReference type="GO" id="GO:0016874">
    <property type="term" value="F:ligase activity"/>
    <property type="evidence" value="ECO:0007669"/>
    <property type="project" value="UniProtKB-KW"/>
</dbReference>
<keyword evidence="6" id="KW-0863">Zinc-finger</keyword>
<dbReference type="NCBIfam" id="TIGR00143">
    <property type="entry name" value="hypF"/>
    <property type="match status" value="1"/>
</dbReference>
<evidence type="ECO:0000256" key="6">
    <source>
        <dbReference type="ARBA" id="ARBA00022771"/>
    </source>
</evidence>
<comment type="pathway">
    <text evidence="1">Protein modification; [NiFe] hydrogenase maturation.</text>
</comment>
<evidence type="ECO:0000256" key="9">
    <source>
        <dbReference type="ARBA" id="ARBA00048220"/>
    </source>
</evidence>
<feature type="domain" description="YrdC-like" evidence="13">
    <location>
        <begin position="199"/>
        <end position="389"/>
    </location>
</feature>
<dbReference type="EC" id="6.2.-.-" evidence="10"/>
<reference evidence="14 15" key="1">
    <citation type="submission" date="2024-08" db="EMBL/GenBank/DDBJ databases">
        <title>Clostridium lapicellarii sp. nov., and Clostridium renhuaiense sp. nov., two species isolated from the mud in a fermentation cellar used for producing sauce-flavour Chinese liquors.</title>
        <authorList>
            <person name="Yang F."/>
            <person name="Wang H."/>
            <person name="Chen L.Q."/>
            <person name="Zhou N."/>
            <person name="Lu J.J."/>
            <person name="Pu X.X."/>
            <person name="Wan B."/>
            <person name="Wang L."/>
            <person name="Liu S.J."/>
        </authorList>
    </citation>
    <scope>NUCLEOTIDE SEQUENCE [LARGE SCALE GENOMIC DNA]</scope>
    <source>
        <strain evidence="14 15">MT-5</strain>
    </source>
</reference>
<dbReference type="PROSITE" id="PS51163">
    <property type="entry name" value="YRDC"/>
    <property type="match status" value="1"/>
</dbReference>
<evidence type="ECO:0000256" key="2">
    <source>
        <dbReference type="ARBA" id="ARBA00005614"/>
    </source>
</evidence>
<dbReference type="Proteomes" id="UP001564657">
    <property type="component" value="Unassembled WGS sequence"/>
</dbReference>
<dbReference type="Gene3D" id="3.30.420.360">
    <property type="match status" value="1"/>
</dbReference>
<evidence type="ECO:0000256" key="4">
    <source>
        <dbReference type="ARBA" id="ARBA00022598"/>
    </source>
</evidence>
<comment type="similarity">
    <text evidence="2">Belongs to the acylphosphatase family.</text>
</comment>
<dbReference type="Pfam" id="PF17788">
    <property type="entry name" value="HypF_C"/>
    <property type="match status" value="1"/>
</dbReference>
<dbReference type="InterPro" id="IPR001792">
    <property type="entry name" value="Acylphosphatase-like_dom"/>
</dbReference>
<evidence type="ECO:0000256" key="11">
    <source>
        <dbReference type="PROSITE-ProRule" id="PRU00520"/>
    </source>
</evidence>
<evidence type="ECO:0000256" key="5">
    <source>
        <dbReference type="ARBA" id="ARBA00022723"/>
    </source>
</evidence>
<feature type="domain" description="Acylphosphatase-like" evidence="12">
    <location>
        <begin position="6"/>
        <end position="93"/>
    </location>
</feature>
<dbReference type="PANTHER" id="PTHR42959:SF1">
    <property type="entry name" value="CARBAMOYLTRANSFERASE HYPF"/>
    <property type="match status" value="1"/>
</dbReference>
<dbReference type="InterPro" id="IPR051060">
    <property type="entry name" value="Carbamoyltrans_HypF-like"/>
</dbReference>
<dbReference type="SUPFAM" id="SSF55821">
    <property type="entry name" value="YrdC/RibB"/>
    <property type="match status" value="1"/>
</dbReference>
<dbReference type="Pfam" id="PF22521">
    <property type="entry name" value="HypF_C_2"/>
    <property type="match status" value="1"/>
</dbReference>
<dbReference type="Gene3D" id="3.30.110.120">
    <property type="match status" value="1"/>
</dbReference>
<evidence type="ECO:0000256" key="3">
    <source>
        <dbReference type="ARBA" id="ARBA00008097"/>
    </source>
</evidence>
<dbReference type="InterPro" id="IPR017945">
    <property type="entry name" value="DHBP_synth_RibB-like_a/b_dom"/>
</dbReference>
<feature type="active site" evidence="11">
    <location>
        <position position="21"/>
    </location>
</feature>
<gene>
    <name evidence="14" type="primary">hypF</name>
    <name evidence="14" type="ORF">AB8U03_06820</name>
</gene>
<dbReference type="Pfam" id="PF07503">
    <property type="entry name" value="zf-HYPF"/>
    <property type="match status" value="2"/>
</dbReference>
<evidence type="ECO:0000256" key="1">
    <source>
        <dbReference type="ARBA" id="ARBA00004711"/>
    </source>
</evidence>
<feature type="active site" evidence="11">
    <location>
        <position position="39"/>
    </location>
</feature>
<dbReference type="InterPro" id="IPR004421">
    <property type="entry name" value="Carbamoyltransferase_HypF"/>
</dbReference>
<dbReference type="PANTHER" id="PTHR42959">
    <property type="entry name" value="CARBAMOYLTRANSFERASE"/>
    <property type="match status" value="1"/>
</dbReference>
<name>A0ABV4BMC9_9CLOT</name>
<dbReference type="Gene3D" id="3.90.870.50">
    <property type="match status" value="1"/>
</dbReference>